<evidence type="ECO:0000313" key="2">
    <source>
        <dbReference type="EMBL" id="OIR15436.1"/>
    </source>
</evidence>
<evidence type="ECO:0000256" key="1">
    <source>
        <dbReference type="ARBA" id="ARBA00023231"/>
    </source>
</evidence>
<dbReference type="InterPro" id="IPR007415">
    <property type="entry name" value="Nitrogenase_MoFe_mat_NifZ"/>
</dbReference>
<keyword evidence="1" id="KW-0535">Nitrogen fixation</keyword>
<dbReference type="Pfam" id="PF04319">
    <property type="entry name" value="NifZ"/>
    <property type="match status" value="1"/>
</dbReference>
<sequence length="89" mass="9543">MSRFQMGDMVFAAHDLFNESLEETGESSIPGVEPDALLAAAGTRGVVVNVGHAQEMPNEEIYLVRFEMDAEGTLAEPIGCLNDELTGLS</sequence>
<accession>A0A1J5TP16</accession>
<dbReference type="EMBL" id="MLJW01000009">
    <property type="protein sequence ID" value="OIR15436.1"/>
    <property type="molecule type" value="Genomic_DNA"/>
</dbReference>
<name>A0A1J5TP16_9ZZZZ</name>
<dbReference type="GO" id="GO:0009399">
    <property type="term" value="P:nitrogen fixation"/>
    <property type="evidence" value="ECO:0007669"/>
    <property type="project" value="InterPro"/>
</dbReference>
<protein>
    <submittedName>
        <fullName evidence="2">NifZ domain protein</fullName>
    </submittedName>
</protein>
<dbReference type="AlphaFoldDB" id="A0A1J5TP16"/>
<organism evidence="2">
    <name type="scientific">mine drainage metagenome</name>
    <dbReference type="NCBI Taxonomy" id="410659"/>
    <lineage>
        <taxon>unclassified sequences</taxon>
        <taxon>metagenomes</taxon>
        <taxon>ecological metagenomes</taxon>
    </lineage>
</organism>
<gene>
    <name evidence="2" type="ORF">GALL_37580</name>
</gene>
<reference evidence="2" key="1">
    <citation type="submission" date="2016-10" db="EMBL/GenBank/DDBJ databases">
        <title>Sequence of Gallionella enrichment culture.</title>
        <authorList>
            <person name="Poehlein A."/>
            <person name="Muehling M."/>
            <person name="Daniel R."/>
        </authorList>
    </citation>
    <scope>NUCLEOTIDE SEQUENCE</scope>
</reference>
<comment type="caution">
    <text evidence="2">The sequence shown here is derived from an EMBL/GenBank/DDBJ whole genome shotgun (WGS) entry which is preliminary data.</text>
</comment>
<proteinExistence type="predicted"/>